<feature type="compositionally biased region" description="Low complexity" evidence="1">
    <location>
        <begin position="88"/>
        <end position="97"/>
    </location>
</feature>
<feature type="compositionally biased region" description="Basic and acidic residues" evidence="1">
    <location>
        <begin position="30"/>
        <end position="48"/>
    </location>
</feature>
<evidence type="ECO:0000313" key="2">
    <source>
        <dbReference type="EMBL" id="KAG2594727.1"/>
    </source>
</evidence>
<protein>
    <submittedName>
        <fullName evidence="2">Uncharacterized protein</fullName>
    </submittedName>
</protein>
<dbReference type="AlphaFoldDB" id="A0A8T0S923"/>
<evidence type="ECO:0000313" key="3">
    <source>
        <dbReference type="Proteomes" id="UP000823388"/>
    </source>
</evidence>
<evidence type="ECO:0000256" key="1">
    <source>
        <dbReference type="SAM" id="MobiDB-lite"/>
    </source>
</evidence>
<gene>
    <name evidence="2" type="ORF">PVAP13_5KG008424</name>
</gene>
<proteinExistence type="predicted"/>
<comment type="caution">
    <text evidence="2">The sequence shown here is derived from an EMBL/GenBank/DDBJ whole genome shotgun (WGS) entry which is preliminary data.</text>
</comment>
<keyword evidence="3" id="KW-1185">Reference proteome</keyword>
<feature type="compositionally biased region" description="Polar residues" evidence="1">
    <location>
        <begin position="107"/>
        <end position="119"/>
    </location>
</feature>
<name>A0A8T0S923_PANVG</name>
<organism evidence="2 3">
    <name type="scientific">Panicum virgatum</name>
    <name type="common">Blackwell switchgrass</name>
    <dbReference type="NCBI Taxonomy" id="38727"/>
    <lineage>
        <taxon>Eukaryota</taxon>
        <taxon>Viridiplantae</taxon>
        <taxon>Streptophyta</taxon>
        <taxon>Embryophyta</taxon>
        <taxon>Tracheophyta</taxon>
        <taxon>Spermatophyta</taxon>
        <taxon>Magnoliopsida</taxon>
        <taxon>Liliopsida</taxon>
        <taxon>Poales</taxon>
        <taxon>Poaceae</taxon>
        <taxon>PACMAD clade</taxon>
        <taxon>Panicoideae</taxon>
        <taxon>Panicodae</taxon>
        <taxon>Paniceae</taxon>
        <taxon>Panicinae</taxon>
        <taxon>Panicum</taxon>
        <taxon>Panicum sect. Hiantes</taxon>
    </lineage>
</organism>
<dbReference type="EMBL" id="CM029045">
    <property type="protein sequence ID" value="KAG2594727.1"/>
    <property type="molecule type" value="Genomic_DNA"/>
</dbReference>
<accession>A0A8T0S923</accession>
<feature type="region of interest" description="Disordered" evidence="1">
    <location>
        <begin position="1"/>
        <end position="119"/>
    </location>
</feature>
<dbReference type="Proteomes" id="UP000823388">
    <property type="component" value="Chromosome 5K"/>
</dbReference>
<reference evidence="2" key="1">
    <citation type="submission" date="2020-05" db="EMBL/GenBank/DDBJ databases">
        <title>WGS assembly of Panicum virgatum.</title>
        <authorList>
            <person name="Lovell J.T."/>
            <person name="Jenkins J."/>
            <person name="Shu S."/>
            <person name="Juenger T.E."/>
            <person name="Schmutz J."/>
        </authorList>
    </citation>
    <scope>NUCLEOTIDE SEQUENCE</scope>
    <source>
        <strain evidence="2">AP13</strain>
    </source>
</reference>
<sequence>MKPPGAGDMDAEAWLGHSSEGEATYLPFRRASDDRGESSSPEEAEKRSQSGVPSDMPAPGVDPGGGRTNGHRQVDGEADPSIGEEARSAATAAAARGGRSGRGDSFPSPTASSARSAMS</sequence>